<dbReference type="Proteomes" id="UP000829196">
    <property type="component" value="Unassembled WGS sequence"/>
</dbReference>
<name>A0A8T3CCX1_DENNO</name>
<keyword evidence="3" id="KW-1185">Reference proteome</keyword>
<accession>A0A8T3CCX1</accession>
<proteinExistence type="predicted"/>
<organism evidence="2 3">
    <name type="scientific">Dendrobium nobile</name>
    <name type="common">Orchid</name>
    <dbReference type="NCBI Taxonomy" id="94219"/>
    <lineage>
        <taxon>Eukaryota</taxon>
        <taxon>Viridiplantae</taxon>
        <taxon>Streptophyta</taxon>
        <taxon>Embryophyta</taxon>
        <taxon>Tracheophyta</taxon>
        <taxon>Spermatophyta</taxon>
        <taxon>Magnoliopsida</taxon>
        <taxon>Liliopsida</taxon>
        <taxon>Asparagales</taxon>
        <taxon>Orchidaceae</taxon>
        <taxon>Epidendroideae</taxon>
        <taxon>Malaxideae</taxon>
        <taxon>Dendrobiinae</taxon>
        <taxon>Dendrobium</taxon>
    </lineage>
</organism>
<feature type="compositionally biased region" description="Low complexity" evidence="1">
    <location>
        <begin position="35"/>
        <end position="50"/>
    </location>
</feature>
<dbReference type="AlphaFoldDB" id="A0A8T3CCX1"/>
<evidence type="ECO:0000313" key="2">
    <source>
        <dbReference type="EMBL" id="KAI0529575.1"/>
    </source>
</evidence>
<comment type="caution">
    <text evidence="2">The sequence shown here is derived from an EMBL/GenBank/DDBJ whole genome shotgun (WGS) entry which is preliminary data.</text>
</comment>
<feature type="compositionally biased region" description="Polar residues" evidence="1">
    <location>
        <begin position="59"/>
        <end position="71"/>
    </location>
</feature>
<gene>
    <name evidence="2" type="ORF">KFK09_002127</name>
</gene>
<feature type="region of interest" description="Disordered" evidence="1">
    <location>
        <begin position="1"/>
        <end position="101"/>
    </location>
</feature>
<dbReference type="EMBL" id="JAGYWB010000002">
    <property type="protein sequence ID" value="KAI0529575.1"/>
    <property type="molecule type" value="Genomic_DNA"/>
</dbReference>
<evidence type="ECO:0000313" key="3">
    <source>
        <dbReference type="Proteomes" id="UP000829196"/>
    </source>
</evidence>
<sequence length="101" mass="10115">MADLKSSIPKTNNPSSNSTGSFSPFIKSGPAIGTPIKSAPAAASNSKPDPFGSLMGFTSKPSSNVPLSTVESSGSGGGGVGALVLRECPDGSKASTDQWWQ</sequence>
<protein>
    <submittedName>
        <fullName evidence="2">Uncharacterized protein</fullName>
    </submittedName>
</protein>
<feature type="compositionally biased region" description="Polar residues" evidence="1">
    <location>
        <begin position="8"/>
        <end position="22"/>
    </location>
</feature>
<reference evidence="2" key="1">
    <citation type="journal article" date="2022" name="Front. Genet.">
        <title>Chromosome-Scale Assembly of the Dendrobium nobile Genome Provides Insights Into the Molecular Mechanism of the Biosynthesis of the Medicinal Active Ingredient of Dendrobium.</title>
        <authorList>
            <person name="Xu Q."/>
            <person name="Niu S.-C."/>
            <person name="Li K.-L."/>
            <person name="Zheng P.-J."/>
            <person name="Zhang X.-J."/>
            <person name="Jia Y."/>
            <person name="Liu Y."/>
            <person name="Niu Y.-X."/>
            <person name="Yu L.-H."/>
            <person name="Chen D.-F."/>
            <person name="Zhang G.-Q."/>
        </authorList>
    </citation>
    <scope>NUCLEOTIDE SEQUENCE</scope>
    <source>
        <tissue evidence="2">Leaf</tissue>
    </source>
</reference>
<evidence type="ECO:0000256" key="1">
    <source>
        <dbReference type="SAM" id="MobiDB-lite"/>
    </source>
</evidence>